<protein>
    <submittedName>
        <fullName evidence="4">Allophanate hydrolase</fullName>
        <ecNumber evidence="4">3.5.1.54</ecNumber>
    </submittedName>
</protein>
<dbReference type="InterPro" id="IPR014085">
    <property type="entry name" value="Allophanate_hydrolase"/>
</dbReference>
<dbReference type="Proteomes" id="UP000001318">
    <property type="component" value="Chromosome"/>
</dbReference>
<evidence type="ECO:0000313" key="5">
    <source>
        <dbReference type="Proteomes" id="UP000001318"/>
    </source>
</evidence>
<dbReference type="KEGG" id="cms:CMS2365"/>
<dbReference type="RefSeq" id="WP_012299646.1">
    <property type="nucleotide sequence ID" value="NC_010407.1"/>
</dbReference>
<dbReference type="NCBIfam" id="TIGR02713">
    <property type="entry name" value="allophanate_hyd"/>
    <property type="match status" value="1"/>
</dbReference>
<dbReference type="AlphaFoldDB" id="B0RGP4"/>
<dbReference type="Gene3D" id="1.20.58.1700">
    <property type="match status" value="1"/>
</dbReference>
<gene>
    <name evidence="4" type="ordered locus">CMS2365</name>
</gene>
<dbReference type="HOGENOM" id="CLU_009600_0_1_11"/>
<feature type="domain" description="Allophanate hydrolase C-terminal" evidence="3">
    <location>
        <begin position="469"/>
        <end position="589"/>
    </location>
</feature>
<dbReference type="EC" id="3.5.1.54" evidence="4"/>
<sequence>MTSSPTSAPLTPPAPPAGAPDPVGRVRAAYRRIVEADRPEVWITLRPEEEALAAAAAVERALADHGADALPLAGLVIAVKDNIDAAGFPTTAALPGSAYTPAESAPVVARLEAAGAVVVGKTNLDQLATGLVGTRSPYGEVRGAADPELVSGGSSSGSAVAVALGIVDAALGTDTAGSGRVPAAYNRLVGIKPTLGLLPARGVVPAAPSYDTVTVFARTLGLAERVAGVMAGVDDADPASRPWPADAPLSAAPVLHLAVPVDADLAPMSPEWRRAFDRTVALLADAGVQIVEVDIAPLLAAAALLYDGALVAERTQAVGHLLAGTPEGTDPSVARIIGSGSAKTAVELVADQQTLRRHRLDARRILAGVDALLLPTAPGHPSRAEVAADPIGVNSWVGTYTNFVNLLDLAAIAVPGPDADGRPFGVTLVGPAFSDAALVDAAGRLQRTIGTAGDDARIPTGSWGPAATPIAVFGAHMVGQPLNGQLTALGARLLGDAVTAPAYRLHALDTTPPKPGLVATDTGGASITGELWAIPSGRVADFVAQLARPMVVGKVALADGSEVLGFLCEPQAIAGAEDITERGSWRTHLGAGS</sequence>
<dbReference type="STRING" id="31964.CMS2365"/>
<proteinExistence type="predicted"/>
<accession>B0RGP4</accession>
<reference evidence="4 5" key="1">
    <citation type="journal article" date="2008" name="J. Bacteriol.">
        <title>Genome of the actinomycete plant pathogen Clavibacter michiganensis subsp. sepedonicus suggests recent niche adaptation.</title>
        <authorList>
            <person name="Bentley S.D."/>
            <person name="Corton C."/>
            <person name="Brown S.E."/>
            <person name="Barron A."/>
            <person name="Clark L."/>
            <person name="Doggett J."/>
            <person name="Harris B."/>
            <person name="Ormond D."/>
            <person name="Quail M.A."/>
            <person name="May G."/>
            <person name="Francis D."/>
            <person name="Knudson D."/>
            <person name="Parkhill J."/>
            <person name="Ishimaru C.A."/>
        </authorList>
    </citation>
    <scope>NUCLEOTIDE SEQUENCE [LARGE SCALE GENOMIC DNA]</scope>
    <source>
        <strain evidence="5">ATCC 33113 / DSM 20744 / JCM 9667 / LMG 2889 / ICMP 2535 / C-1</strain>
    </source>
</reference>
<feature type="compositionally biased region" description="Pro residues" evidence="1">
    <location>
        <begin position="10"/>
        <end position="19"/>
    </location>
</feature>
<dbReference type="InterPro" id="IPR000120">
    <property type="entry name" value="Amidase"/>
</dbReference>
<keyword evidence="4" id="KW-0378">Hydrolase</keyword>
<dbReference type="InterPro" id="IPR053844">
    <property type="entry name" value="AH_C"/>
</dbReference>
<dbReference type="eggNOG" id="COG0154">
    <property type="taxonomic scope" value="Bacteria"/>
</dbReference>
<dbReference type="GO" id="GO:0004039">
    <property type="term" value="F:allophanate hydrolase activity"/>
    <property type="evidence" value="ECO:0007669"/>
    <property type="project" value="UniProtKB-EC"/>
</dbReference>
<dbReference type="Gene3D" id="3.90.1300.10">
    <property type="entry name" value="Amidase signature (AS) domain"/>
    <property type="match status" value="1"/>
</dbReference>
<dbReference type="Pfam" id="PF21986">
    <property type="entry name" value="AH_C"/>
    <property type="match status" value="1"/>
</dbReference>
<name>B0RGP4_CLASE</name>
<dbReference type="InterPro" id="IPR036928">
    <property type="entry name" value="AS_sf"/>
</dbReference>
<dbReference type="Gene3D" id="3.10.490.10">
    <property type="entry name" value="Gamma-glutamyl cyclotransferase-like"/>
    <property type="match status" value="1"/>
</dbReference>
<dbReference type="NCBIfam" id="NF006043">
    <property type="entry name" value="PRK08186.1"/>
    <property type="match status" value="1"/>
</dbReference>
<dbReference type="PANTHER" id="PTHR11895:SF169">
    <property type="entry name" value="GLUTAMYL-TRNA(GLN) AMIDOTRANSFERASE"/>
    <property type="match status" value="1"/>
</dbReference>
<dbReference type="PANTHER" id="PTHR11895">
    <property type="entry name" value="TRANSAMIDASE"/>
    <property type="match status" value="1"/>
</dbReference>
<evidence type="ECO:0000256" key="1">
    <source>
        <dbReference type="SAM" id="MobiDB-lite"/>
    </source>
</evidence>
<keyword evidence="5" id="KW-1185">Reference proteome</keyword>
<dbReference type="OrthoDB" id="182039at2"/>
<evidence type="ECO:0000313" key="4">
    <source>
        <dbReference type="EMBL" id="CAQ02451.1"/>
    </source>
</evidence>
<organism evidence="4 5">
    <name type="scientific">Clavibacter sepedonicus</name>
    <name type="common">Clavibacter michiganensis subsp. sepedonicus</name>
    <dbReference type="NCBI Taxonomy" id="31964"/>
    <lineage>
        <taxon>Bacteria</taxon>
        <taxon>Bacillati</taxon>
        <taxon>Actinomycetota</taxon>
        <taxon>Actinomycetes</taxon>
        <taxon>Micrococcales</taxon>
        <taxon>Microbacteriaceae</taxon>
        <taxon>Clavibacter</taxon>
    </lineage>
</organism>
<dbReference type="Pfam" id="PF01425">
    <property type="entry name" value="Amidase"/>
    <property type="match status" value="1"/>
</dbReference>
<evidence type="ECO:0000259" key="3">
    <source>
        <dbReference type="Pfam" id="PF21986"/>
    </source>
</evidence>
<feature type="region of interest" description="Disordered" evidence="1">
    <location>
        <begin position="1"/>
        <end position="23"/>
    </location>
</feature>
<dbReference type="InterPro" id="IPR023631">
    <property type="entry name" value="Amidase_dom"/>
</dbReference>
<dbReference type="EMBL" id="AM849034">
    <property type="protein sequence ID" value="CAQ02451.1"/>
    <property type="molecule type" value="Genomic_DNA"/>
</dbReference>
<evidence type="ECO:0000259" key="2">
    <source>
        <dbReference type="Pfam" id="PF01425"/>
    </source>
</evidence>
<dbReference type="SUPFAM" id="SSF75304">
    <property type="entry name" value="Amidase signature (AS) enzymes"/>
    <property type="match status" value="1"/>
</dbReference>
<dbReference type="GeneID" id="29471162"/>
<feature type="domain" description="Amidase" evidence="2">
    <location>
        <begin position="26"/>
        <end position="438"/>
    </location>
</feature>